<evidence type="ECO:0000256" key="4">
    <source>
        <dbReference type="ARBA" id="ARBA00023242"/>
    </source>
</evidence>
<organism evidence="6">
    <name type="scientific">Ailuropoda melanoleuca</name>
    <name type="common">Giant panda</name>
    <dbReference type="NCBI Taxonomy" id="9646"/>
    <lineage>
        <taxon>Eukaryota</taxon>
        <taxon>Metazoa</taxon>
        <taxon>Chordata</taxon>
        <taxon>Craniata</taxon>
        <taxon>Vertebrata</taxon>
        <taxon>Euteleostomi</taxon>
        <taxon>Mammalia</taxon>
        <taxon>Eutheria</taxon>
        <taxon>Laurasiatheria</taxon>
        <taxon>Carnivora</taxon>
        <taxon>Caniformia</taxon>
        <taxon>Ursidae</taxon>
        <taxon>Ailuropoda</taxon>
    </lineage>
</organism>
<feature type="region of interest" description="Disordered" evidence="5">
    <location>
        <begin position="393"/>
        <end position="419"/>
    </location>
</feature>
<evidence type="ECO:0000256" key="3">
    <source>
        <dbReference type="ARBA" id="ARBA00023125"/>
    </source>
</evidence>
<evidence type="ECO:0000256" key="2">
    <source>
        <dbReference type="ARBA" id="ARBA00007696"/>
    </source>
</evidence>
<gene>
    <name evidence="6" type="ORF">PANDA_001950</name>
</gene>
<dbReference type="GO" id="GO:0031492">
    <property type="term" value="F:nucleosomal DNA binding"/>
    <property type="evidence" value="ECO:0007669"/>
    <property type="project" value="InterPro"/>
</dbReference>
<dbReference type="InterPro" id="IPR000079">
    <property type="entry name" value="HMGN_fam"/>
</dbReference>
<feature type="region of interest" description="Disordered" evidence="5">
    <location>
        <begin position="246"/>
        <end position="286"/>
    </location>
</feature>
<dbReference type="GO" id="GO:0000785">
    <property type="term" value="C:chromatin"/>
    <property type="evidence" value="ECO:0007669"/>
    <property type="project" value="InterPro"/>
</dbReference>
<keyword evidence="4" id="KW-0539">Nucleus</keyword>
<keyword evidence="3" id="KW-0238">DNA-binding</keyword>
<sequence length="458" mass="52212">MQQLQVQETMDSMVKSVDGQNIWKMQGIMFWCSASCFEDSQSHPKSFSVAFVSQLSAARFPHAGNITSSRRRLPAKWTLRFTYSTHYSKESLEEQLWGFLAPQIFKFWDTYLLISPLYRPLRIRNLNRKIKCLRISQYSVLDVVGRYKDEKALENKTGYQQVCYRGNLEIGISAYVMGTDKVCQSICLEGQEASLESEALEDRLCRRGSEVEARKEIGRGACQLNLLLQKWKENQKMQQEMINLQTKGKGGAKEKQVKMSSPETTDDLPAENGVTTNKEGPASDKAGEKKAECDYILYHVLPMEATFMNKSFTPDDLEDWKTVSMPKIVSSLEQVEKKLLRGWSGIKLSAGSLAMEEMGKSAVEVQRPIKTAWNFWCAFFTYFQGAISSMRNKEGGEERKKGKQEGRKQEGMKEDRERNYLKLNNPATAIALQVIGHAERRVTGGAVDFRLRKEIMSL</sequence>
<comment type="subcellular location">
    <subcellularLocation>
        <location evidence="1">Nucleus</location>
    </subcellularLocation>
</comment>
<comment type="similarity">
    <text evidence="2">Belongs to the HMGN family.</text>
</comment>
<accession>D2GY98</accession>
<name>D2GY98_AILME</name>
<protein>
    <submittedName>
        <fullName evidence="6">Uncharacterized protein</fullName>
    </submittedName>
</protein>
<evidence type="ECO:0000256" key="5">
    <source>
        <dbReference type="SAM" id="MobiDB-lite"/>
    </source>
</evidence>
<dbReference type="InParanoid" id="D2GY98"/>
<dbReference type="GO" id="GO:0005634">
    <property type="term" value="C:nucleus"/>
    <property type="evidence" value="ECO:0007669"/>
    <property type="project" value="UniProtKB-SubCell"/>
</dbReference>
<evidence type="ECO:0000256" key="1">
    <source>
        <dbReference type="ARBA" id="ARBA00004123"/>
    </source>
</evidence>
<dbReference type="AlphaFoldDB" id="D2GY98"/>
<proteinExistence type="inferred from homology"/>
<dbReference type="Pfam" id="PF05811">
    <property type="entry name" value="DUF842"/>
    <property type="match status" value="1"/>
</dbReference>
<dbReference type="Pfam" id="PF01101">
    <property type="entry name" value="HMG14_17"/>
    <property type="match status" value="1"/>
</dbReference>
<dbReference type="InterPro" id="IPR008560">
    <property type="entry name" value="DUF842_euk"/>
</dbReference>
<evidence type="ECO:0000313" key="6">
    <source>
        <dbReference type="EMBL" id="EFB25584.1"/>
    </source>
</evidence>
<reference evidence="6" key="1">
    <citation type="journal article" date="2010" name="Nature">
        <title>The sequence and de novo assembly of the giant panda genome.</title>
        <authorList>
            <person name="Li R."/>
            <person name="Fan W."/>
            <person name="Tian G."/>
            <person name="Zhu H."/>
            <person name="He L."/>
            <person name="Cai J."/>
            <person name="Huang Q."/>
            <person name="Cai Q."/>
            <person name="Li B."/>
            <person name="Bai Y."/>
            <person name="Zhang Z."/>
            <person name="Zhang Y."/>
            <person name="Wang W."/>
            <person name="Li J."/>
            <person name="Wei F."/>
            <person name="Li H."/>
            <person name="Jian M."/>
            <person name="Li J."/>
            <person name="Zhang Z."/>
            <person name="Nielsen R."/>
            <person name="Li D."/>
            <person name="Gu W."/>
            <person name="Yang Z."/>
            <person name="Xuan Z."/>
            <person name="Ryder O.A."/>
            <person name="Leung F.C."/>
            <person name="Zhou Y."/>
            <person name="Cao J."/>
            <person name="Sun X."/>
            <person name="Fu Y."/>
            <person name="Fang X."/>
            <person name="Guo X."/>
            <person name="Wang B."/>
            <person name="Hou R."/>
            <person name="Shen F."/>
            <person name="Mu B."/>
            <person name="Ni P."/>
            <person name="Lin R."/>
            <person name="Qian W."/>
            <person name="Wang G."/>
            <person name="Yu C."/>
            <person name="Nie W."/>
            <person name="Wang J."/>
            <person name="Wu Z."/>
            <person name="Liang H."/>
            <person name="Min J."/>
            <person name="Wu Q."/>
            <person name="Cheng S."/>
            <person name="Ruan J."/>
            <person name="Wang M."/>
            <person name="Shi Z."/>
            <person name="Wen M."/>
            <person name="Liu B."/>
            <person name="Ren X."/>
            <person name="Zheng H."/>
            <person name="Dong D."/>
            <person name="Cook K."/>
            <person name="Shan G."/>
            <person name="Zhang H."/>
            <person name="Kosiol C."/>
            <person name="Xie X."/>
            <person name="Lu Z."/>
            <person name="Zheng H."/>
            <person name="Li Y."/>
            <person name="Steiner C.C."/>
            <person name="Lam T.T."/>
            <person name="Lin S."/>
            <person name="Zhang Q."/>
            <person name="Li G."/>
            <person name="Tian J."/>
            <person name="Gong T."/>
            <person name="Liu H."/>
            <person name="Zhang D."/>
            <person name="Fang L."/>
            <person name="Ye C."/>
            <person name="Zhang J."/>
            <person name="Hu W."/>
            <person name="Xu A."/>
            <person name="Ren Y."/>
            <person name="Zhang G."/>
            <person name="Bruford M.W."/>
            <person name="Li Q."/>
            <person name="Ma L."/>
            <person name="Guo Y."/>
            <person name="An N."/>
            <person name="Hu Y."/>
            <person name="Zheng Y."/>
            <person name="Shi Y."/>
            <person name="Li Z."/>
            <person name="Liu Q."/>
            <person name="Chen Y."/>
            <person name="Zhao J."/>
            <person name="Qu N."/>
            <person name="Zhao S."/>
            <person name="Tian F."/>
            <person name="Wang X."/>
            <person name="Wang H."/>
            <person name="Xu L."/>
            <person name="Liu X."/>
            <person name="Vinar T."/>
            <person name="Wang Y."/>
            <person name="Lam T.W."/>
            <person name="Yiu S.M."/>
            <person name="Liu S."/>
            <person name="Zhang H."/>
            <person name="Li D."/>
            <person name="Huang Y."/>
            <person name="Wang X."/>
            <person name="Yang G."/>
            <person name="Jiang Z."/>
            <person name="Wang J."/>
            <person name="Qin N."/>
            <person name="Li L."/>
            <person name="Li J."/>
            <person name="Bolund L."/>
            <person name="Kristiansen K."/>
            <person name="Wong G.K."/>
            <person name="Olson M."/>
            <person name="Zhang X."/>
            <person name="Li S."/>
            <person name="Yang H."/>
            <person name="Wang J."/>
            <person name="Wang J."/>
        </authorList>
    </citation>
    <scope>NUCLEOTIDE SEQUENCE [LARGE SCALE GENOMIC DNA]</scope>
</reference>
<dbReference type="EMBL" id="GL192377">
    <property type="protein sequence ID" value="EFB25584.1"/>
    <property type="molecule type" value="Genomic_DNA"/>
</dbReference>